<evidence type="ECO:0000256" key="1">
    <source>
        <dbReference type="ARBA" id="ARBA00000085"/>
    </source>
</evidence>
<evidence type="ECO:0000313" key="8">
    <source>
        <dbReference type="Proteomes" id="UP000236220"/>
    </source>
</evidence>
<gene>
    <name evidence="7" type="ORF">Lysil_0402</name>
</gene>
<sequence length="223" mass="24280">MGDDDKRDDDGTRTLRSGLARVVSHDLRAPLRAIKGFAKLLDAGGGLDDSGRDHLSRIRVAADQLDGMMVDLVDWLRTDAAEIKRAPVDLSLLADWAVMDLLDAHPGRDAQVDVQPEMQAIGDEHLLRQMLQRLLHVSWSRAGVDAPIRITVSASDDAGATLLRIHDSGHEAAEPASEFAALRDPRDHDIGMTIARRIAERHGGALESESNADGTTVRVRLPD</sequence>
<name>A0A2K1Q156_9GAMM</name>
<dbReference type="GO" id="GO:0007234">
    <property type="term" value="P:osmosensory signaling via phosphorelay pathway"/>
    <property type="evidence" value="ECO:0007669"/>
    <property type="project" value="TreeGrafter"/>
</dbReference>
<dbReference type="RefSeq" id="WP_129588334.1">
    <property type="nucleotide sequence ID" value="NZ_NPZB01000001.1"/>
</dbReference>
<dbReference type="PANTHER" id="PTHR42878">
    <property type="entry name" value="TWO-COMPONENT HISTIDINE KINASE"/>
    <property type="match status" value="1"/>
</dbReference>
<dbReference type="InterPro" id="IPR036890">
    <property type="entry name" value="HATPase_C_sf"/>
</dbReference>
<comment type="caution">
    <text evidence="7">The sequence shown here is derived from an EMBL/GenBank/DDBJ whole genome shotgun (WGS) entry which is preliminary data.</text>
</comment>
<dbReference type="GO" id="GO:0030295">
    <property type="term" value="F:protein kinase activator activity"/>
    <property type="evidence" value="ECO:0007669"/>
    <property type="project" value="TreeGrafter"/>
</dbReference>
<evidence type="ECO:0000313" key="7">
    <source>
        <dbReference type="EMBL" id="PNS08773.1"/>
    </source>
</evidence>
<dbReference type="Gene3D" id="1.10.287.130">
    <property type="match status" value="1"/>
</dbReference>
<organism evidence="7 8">
    <name type="scientific">Solilutibacter silvestris</name>
    <dbReference type="NCBI Taxonomy" id="1645665"/>
    <lineage>
        <taxon>Bacteria</taxon>
        <taxon>Pseudomonadati</taxon>
        <taxon>Pseudomonadota</taxon>
        <taxon>Gammaproteobacteria</taxon>
        <taxon>Lysobacterales</taxon>
        <taxon>Lysobacteraceae</taxon>
        <taxon>Solilutibacter</taxon>
    </lineage>
</organism>
<dbReference type="AlphaFoldDB" id="A0A2K1Q156"/>
<evidence type="ECO:0000256" key="3">
    <source>
        <dbReference type="ARBA" id="ARBA00022679"/>
    </source>
</evidence>
<proteinExistence type="predicted"/>
<evidence type="ECO:0000256" key="2">
    <source>
        <dbReference type="ARBA" id="ARBA00012438"/>
    </source>
</evidence>
<evidence type="ECO:0000256" key="4">
    <source>
        <dbReference type="ARBA" id="ARBA00022777"/>
    </source>
</evidence>
<dbReference type="EMBL" id="NPZB01000001">
    <property type="protein sequence ID" value="PNS08773.1"/>
    <property type="molecule type" value="Genomic_DNA"/>
</dbReference>
<dbReference type="OrthoDB" id="9808408at2"/>
<dbReference type="InterPro" id="IPR050351">
    <property type="entry name" value="BphY/WalK/GraS-like"/>
</dbReference>
<dbReference type="EC" id="2.7.13.3" evidence="2"/>
<dbReference type="Proteomes" id="UP000236220">
    <property type="component" value="Unassembled WGS sequence"/>
</dbReference>
<dbReference type="GO" id="GO:0000155">
    <property type="term" value="F:phosphorelay sensor kinase activity"/>
    <property type="evidence" value="ECO:0007669"/>
    <property type="project" value="InterPro"/>
</dbReference>
<dbReference type="Gene3D" id="3.30.565.10">
    <property type="entry name" value="Histidine kinase-like ATPase, C-terminal domain"/>
    <property type="match status" value="1"/>
</dbReference>
<protein>
    <recommendedName>
        <fullName evidence="2">histidine kinase</fullName>
        <ecNumber evidence="2">2.7.13.3</ecNumber>
    </recommendedName>
</protein>
<keyword evidence="4 7" id="KW-0418">Kinase</keyword>
<accession>A0A2K1Q156</accession>
<feature type="domain" description="Histidine kinase" evidence="6">
    <location>
        <begin position="22"/>
        <end position="223"/>
    </location>
</feature>
<dbReference type="InterPro" id="IPR005467">
    <property type="entry name" value="His_kinase_dom"/>
</dbReference>
<keyword evidence="3" id="KW-0808">Transferase</keyword>
<dbReference type="InterPro" id="IPR003594">
    <property type="entry name" value="HATPase_dom"/>
</dbReference>
<dbReference type="SUPFAM" id="SSF55874">
    <property type="entry name" value="ATPase domain of HSP90 chaperone/DNA topoisomerase II/histidine kinase"/>
    <property type="match status" value="1"/>
</dbReference>
<dbReference type="InterPro" id="IPR003661">
    <property type="entry name" value="HisK_dim/P_dom"/>
</dbReference>
<dbReference type="InterPro" id="IPR036097">
    <property type="entry name" value="HisK_dim/P_sf"/>
</dbReference>
<dbReference type="Pfam" id="PF00512">
    <property type="entry name" value="HisKA"/>
    <property type="match status" value="1"/>
</dbReference>
<dbReference type="PANTHER" id="PTHR42878:SF15">
    <property type="entry name" value="BACTERIOPHYTOCHROME"/>
    <property type="match status" value="1"/>
</dbReference>
<dbReference type="CDD" id="cd00082">
    <property type="entry name" value="HisKA"/>
    <property type="match status" value="1"/>
</dbReference>
<feature type="region of interest" description="Disordered" evidence="5">
    <location>
        <begin position="201"/>
        <end position="223"/>
    </location>
</feature>
<keyword evidence="8" id="KW-1185">Reference proteome</keyword>
<dbReference type="GO" id="GO:0000156">
    <property type="term" value="F:phosphorelay response regulator activity"/>
    <property type="evidence" value="ECO:0007669"/>
    <property type="project" value="TreeGrafter"/>
</dbReference>
<dbReference type="SMART" id="SM00388">
    <property type="entry name" value="HisKA"/>
    <property type="match status" value="1"/>
</dbReference>
<reference evidence="7 8" key="1">
    <citation type="submission" date="2017-08" db="EMBL/GenBank/DDBJ databases">
        <title>Lysobacter sylvestris genome.</title>
        <authorList>
            <person name="Zhang D.-C."/>
            <person name="Albuquerque L."/>
            <person name="Franca L."/>
            <person name="Froufe H.J.C."/>
            <person name="Barroso C."/>
            <person name="Egas C."/>
            <person name="Da Costa M."/>
            <person name="Margesin R."/>
        </authorList>
    </citation>
    <scope>NUCLEOTIDE SEQUENCE [LARGE SCALE GENOMIC DNA]</scope>
    <source>
        <strain evidence="7 8">AM20-91</strain>
    </source>
</reference>
<dbReference type="PROSITE" id="PS50109">
    <property type="entry name" value="HIS_KIN"/>
    <property type="match status" value="1"/>
</dbReference>
<comment type="catalytic activity">
    <reaction evidence="1">
        <text>ATP + protein L-histidine = ADP + protein N-phospho-L-histidine.</text>
        <dbReference type="EC" id="2.7.13.3"/>
    </reaction>
</comment>
<evidence type="ECO:0000256" key="5">
    <source>
        <dbReference type="SAM" id="MobiDB-lite"/>
    </source>
</evidence>
<dbReference type="SUPFAM" id="SSF47384">
    <property type="entry name" value="Homodimeric domain of signal transducing histidine kinase"/>
    <property type="match status" value="1"/>
</dbReference>
<dbReference type="Pfam" id="PF02518">
    <property type="entry name" value="HATPase_c"/>
    <property type="match status" value="1"/>
</dbReference>
<evidence type="ECO:0000259" key="6">
    <source>
        <dbReference type="PROSITE" id="PS50109"/>
    </source>
</evidence>